<protein>
    <recommendedName>
        <fullName evidence="3">F5/8 type C domain-containing protein</fullName>
    </recommendedName>
</protein>
<dbReference type="HOGENOM" id="CLU_070538_0_0_9"/>
<reference evidence="1 2" key="1">
    <citation type="submission" date="2013-02" db="EMBL/GenBank/DDBJ databases">
        <title>The Genome Sequence of Enterococcus phoeniculicola BAA-412.</title>
        <authorList>
            <consortium name="The Broad Institute Genome Sequencing Platform"/>
            <consortium name="The Broad Institute Genome Sequencing Center for Infectious Disease"/>
            <person name="Earl A.M."/>
            <person name="Gilmore M.S."/>
            <person name="Lebreton F."/>
            <person name="Walker B."/>
            <person name="Young S.K."/>
            <person name="Zeng Q."/>
            <person name="Gargeya S."/>
            <person name="Fitzgerald M."/>
            <person name="Haas B."/>
            <person name="Abouelleil A."/>
            <person name="Alvarado L."/>
            <person name="Arachchi H.M."/>
            <person name="Berlin A.M."/>
            <person name="Chapman S.B."/>
            <person name="Dewar J."/>
            <person name="Goldberg J."/>
            <person name="Griggs A."/>
            <person name="Gujja S."/>
            <person name="Hansen M."/>
            <person name="Howarth C."/>
            <person name="Imamovic A."/>
            <person name="Larimer J."/>
            <person name="McCowan C."/>
            <person name="Murphy C."/>
            <person name="Neiman D."/>
            <person name="Pearson M."/>
            <person name="Priest M."/>
            <person name="Roberts A."/>
            <person name="Saif S."/>
            <person name="Shea T."/>
            <person name="Sisk P."/>
            <person name="Sykes S."/>
            <person name="Wortman J."/>
            <person name="Nusbaum C."/>
            <person name="Birren B."/>
        </authorList>
    </citation>
    <scope>NUCLEOTIDE SEQUENCE [LARGE SCALE GENOMIC DNA]</scope>
    <source>
        <strain evidence="1 2">ATCC BAA-412</strain>
    </source>
</reference>
<proteinExistence type="predicted"/>
<dbReference type="RefSeq" id="WP_010768819.1">
    <property type="nucleotide sequence ID" value="NZ_ASWE01000002.1"/>
</dbReference>
<dbReference type="EMBL" id="AJAT01000016">
    <property type="protein sequence ID" value="EOL43180.1"/>
    <property type="molecule type" value="Genomic_DNA"/>
</dbReference>
<gene>
    <name evidence="1" type="ORF">UC3_02157</name>
</gene>
<keyword evidence="2" id="KW-1185">Reference proteome</keyword>
<evidence type="ECO:0000313" key="1">
    <source>
        <dbReference type="EMBL" id="EOL43180.1"/>
    </source>
</evidence>
<evidence type="ECO:0000313" key="2">
    <source>
        <dbReference type="Proteomes" id="UP000013785"/>
    </source>
</evidence>
<sequence>MTEINISIYDKDGKIRKVQQADEPVKKELSAVSQEFAHLSMRHFTYEEGDQIRIHTNQKKMYLMVKLDETLETSLIYLPEFDWTYELSFSKNRTEARPESRFLGESHYLSARVATKDEIDRYQNLALNPHDQKDFLGAYPHAHANVETRNDATFFACNAIDGIYANHSHGSYPFQSWGINQQADAELTIDFGRLVLLNKVVFTWRADFPHDNYWKKVTLKFSDGSRETFETTKTEKPQTFLFSERSVTSVRFGELEQADDPSPFPALTQIELWGKNLAFSEE</sequence>
<dbReference type="InterPro" id="IPR008979">
    <property type="entry name" value="Galactose-bd-like_sf"/>
</dbReference>
<dbReference type="Proteomes" id="UP000013785">
    <property type="component" value="Unassembled WGS sequence"/>
</dbReference>
<dbReference type="AlphaFoldDB" id="R3WMU9"/>
<dbReference type="Gene3D" id="2.60.120.260">
    <property type="entry name" value="Galactose-binding domain-like"/>
    <property type="match status" value="1"/>
</dbReference>
<dbReference type="eggNOG" id="ENOG502ZAKM">
    <property type="taxonomic scope" value="Bacteria"/>
</dbReference>
<organism evidence="1 2">
    <name type="scientific">Enterococcus phoeniculicola ATCC BAA-412</name>
    <dbReference type="NCBI Taxonomy" id="1158610"/>
    <lineage>
        <taxon>Bacteria</taxon>
        <taxon>Bacillati</taxon>
        <taxon>Bacillota</taxon>
        <taxon>Bacilli</taxon>
        <taxon>Lactobacillales</taxon>
        <taxon>Enterococcaceae</taxon>
        <taxon>Enterococcus</taxon>
    </lineage>
</organism>
<dbReference type="PATRIC" id="fig|1158610.3.peg.2152"/>
<comment type="caution">
    <text evidence="1">The sequence shown here is derived from an EMBL/GenBank/DDBJ whole genome shotgun (WGS) entry which is preliminary data.</text>
</comment>
<dbReference type="STRING" id="154621.RV11_GL000604"/>
<accession>R3WMU9</accession>
<name>R3WMU9_9ENTE</name>
<evidence type="ECO:0008006" key="3">
    <source>
        <dbReference type="Google" id="ProtNLM"/>
    </source>
</evidence>
<dbReference type="SUPFAM" id="SSF49785">
    <property type="entry name" value="Galactose-binding domain-like"/>
    <property type="match status" value="1"/>
</dbReference>
<dbReference type="OrthoDB" id="5674083at2"/>